<proteinExistence type="predicted"/>
<protein>
    <submittedName>
        <fullName evidence="1">Uncharacterized protein</fullName>
    </submittedName>
</protein>
<feature type="non-terminal residue" evidence="1">
    <location>
        <position position="1"/>
    </location>
</feature>
<reference evidence="1" key="1">
    <citation type="submission" date="2014-05" db="EMBL/GenBank/DDBJ databases">
        <title>The transcriptome of the halophilic microalga Tetraselmis sp. GSL018 isolated from the Great Salt Lake, Utah.</title>
        <authorList>
            <person name="Jinkerson R.E."/>
            <person name="D'Adamo S."/>
            <person name="Posewitz M.C."/>
        </authorList>
    </citation>
    <scope>NUCLEOTIDE SEQUENCE</scope>
    <source>
        <strain evidence="1">GSL018</strain>
    </source>
</reference>
<dbReference type="EMBL" id="GBEZ01015326">
    <property type="protein sequence ID" value="JAC70827.1"/>
    <property type="molecule type" value="Transcribed_RNA"/>
</dbReference>
<sequence>ITCSFLPRQDQKGKSVHAKVKKTGITFKVQVKRFPGKSCKFKERPDGSEWLLREVRNCRTKFGRDYLNRTFCRLSWQVKFQFIIGIRTIDLSISILRMIGFFCVAPKGFATSYNL</sequence>
<accession>A0A061RCY8</accession>
<gene>
    <name evidence="1" type="ORF">TSPGSL018_3273</name>
</gene>
<evidence type="ECO:0000313" key="1">
    <source>
        <dbReference type="EMBL" id="JAC70827.1"/>
    </source>
</evidence>
<dbReference type="AlphaFoldDB" id="A0A061RCY8"/>
<organism evidence="1">
    <name type="scientific">Tetraselmis sp. GSL018</name>
    <dbReference type="NCBI Taxonomy" id="582737"/>
    <lineage>
        <taxon>Eukaryota</taxon>
        <taxon>Viridiplantae</taxon>
        <taxon>Chlorophyta</taxon>
        <taxon>core chlorophytes</taxon>
        <taxon>Chlorodendrophyceae</taxon>
        <taxon>Chlorodendrales</taxon>
        <taxon>Chlorodendraceae</taxon>
        <taxon>Tetraselmis</taxon>
    </lineage>
</organism>
<name>A0A061RCY8_9CHLO</name>